<evidence type="ECO:0000259" key="1">
    <source>
        <dbReference type="PROSITE" id="PS50994"/>
    </source>
</evidence>
<dbReference type="GO" id="GO:0015074">
    <property type="term" value="P:DNA integration"/>
    <property type="evidence" value="ECO:0007669"/>
    <property type="project" value="InterPro"/>
</dbReference>
<protein>
    <submittedName>
        <fullName evidence="2">Transposase</fullName>
    </submittedName>
</protein>
<organism evidence="2 3">
    <name type="scientific">Enteractinococcus helveticum</name>
    <dbReference type="NCBI Taxonomy" id="1837282"/>
    <lineage>
        <taxon>Bacteria</taxon>
        <taxon>Bacillati</taxon>
        <taxon>Actinomycetota</taxon>
        <taxon>Actinomycetes</taxon>
        <taxon>Micrococcales</taxon>
        <taxon>Micrococcaceae</taxon>
    </lineage>
</organism>
<dbReference type="InterPro" id="IPR012337">
    <property type="entry name" value="RNaseH-like_sf"/>
</dbReference>
<comment type="caution">
    <text evidence="2">The sequence shown here is derived from an EMBL/GenBank/DDBJ whole genome shotgun (WGS) entry which is preliminary data.</text>
</comment>
<sequence length="65" mass="6943">MWLTDITEHHTGQGKLYVCAVKDVFAGKIVGYSIDARMTARLAVNALNNAVALRGNVAGCVVHSD</sequence>
<evidence type="ECO:0000313" key="3">
    <source>
        <dbReference type="Proteomes" id="UP000078292"/>
    </source>
</evidence>
<dbReference type="Gene3D" id="3.30.420.10">
    <property type="entry name" value="Ribonuclease H-like superfamily/Ribonuclease H"/>
    <property type="match status" value="1"/>
</dbReference>
<accession>A0A1B7LVF4</accession>
<dbReference type="InterPro" id="IPR036397">
    <property type="entry name" value="RNaseH_sf"/>
</dbReference>
<dbReference type="STRING" id="1837282.A6F49_00950"/>
<dbReference type="SUPFAM" id="SSF53098">
    <property type="entry name" value="Ribonuclease H-like"/>
    <property type="match status" value="1"/>
</dbReference>
<dbReference type="EMBL" id="LXEY01000110">
    <property type="protein sequence ID" value="OAV52176.1"/>
    <property type="molecule type" value="Genomic_DNA"/>
</dbReference>
<keyword evidence="3" id="KW-1185">Reference proteome</keyword>
<dbReference type="Pfam" id="PF00665">
    <property type="entry name" value="rve"/>
    <property type="match status" value="1"/>
</dbReference>
<feature type="domain" description="Integrase catalytic" evidence="1">
    <location>
        <begin position="1"/>
        <end position="65"/>
    </location>
</feature>
<gene>
    <name evidence="2" type="ORF">A6F49_00950</name>
</gene>
<dbReference type="InterPro" id="IPR001584">
    <property type="entry name" value="Integrase_cat-core"/>
</dbReference>
<dbReference type="PROSITE" id="PS50994">
    <property type="entry name" value="INTEGRASE"/>
    <property type="match status" value="1"/>
</dbReference>
<dbReference type="AlphaFoldDB" id="A0A1B7LVF4"/>
<dbReference type="PANTHER" id="PTHR46889:SF4">
    <property type="entry name" value="TRANSPOSASE INSO FOR INSERTION SEQUENCE ELEMENT IS911B-RELATED"/>
    <property type="match status" value="1"/>
</dbReference>
<dbReference type="PANTHER" id="PTHR46889">
    <property type="entry name" value="TRANSPOSASE INSF FOR INSERTION SEQUENCE IS3B-RELATED"/>
    <property type="match status" value="1"/>
</dbReference>
<proteinExistence type="predicted"/>
<dbReference type="InterPro" id="IPR050900">
    <property type="entry name" value="Transposase_IS3/IS150/IS904"/>
</dbReference>
<dbReference type="Proteomes" id="UP000078292">
    <property type="component" value="Unassembled WGS sequence"/>
</dbReference>
<name>A0A1B7LVF4_9MICC</name>
<dbReference type="GO" id="GO:0003676">
    <property type="term" value="F:nucleic acid binding"/>
    <property type="evidence" value="ECO:0007669"/>
    <property type="project" value="InterPro"/>
</dbReference>
<evidence type="ECO:0000313" key="2">
    <source>
        <dbReference type="EMBL" id="OAV52176.1"/>
    </source>
</evidence>
<reference evidence="2 3" key="1">
    <citation type="submission" date="2016-04" db="EMBL/GenBank/DDBJ databases">
        <title>First whole genome shotgun sequence of the bacterium Enteractinococcus sp. strain UASWS1574.</title>
        <authorList>
            <person name="Crovadore J."/>
            <person name="Chablais R."/>
            <person name="Lefort F."/>
        </authorList>
    </citation>
    <scope>NUCLEOTIDE SEQUENCE [LARGE SCALE GENOMIC DNA]</scope>
    <source>
        <strain evidence="2 3">UASWS1574</strain>
    </source>
</reference>